<evidence type="ECO:0000256" key="1">
    <source>
        <dbReference type="SAM" id="MobiDB-lite"/>
    </source>
</evidence>
<sequence length="107" mass="10748">MEGLSGSPEGDGDSEGSVRGGVEGKNNKSGPWTQTPRENAESEANGDEGGEGSPVIRLLVLGGHAVGKSGGQPGGKGRNFSPGISTSSLVEYTDPHVSWGVGTVGQR</sequence>
<comment type="caution">
    <text evidence="2">The sequence shown here is derived from an EMBL/GenBank/DDBJ whole genome shotgun (WGS) entry which is preliminary data.</text>
</comment>
<dbReference type="OrthoDB" id="18798at2759"/>
<organism evidence="2 3">
    <name type="scientific">Portunus trituberculatus</name>
    <name type="common">Swimming crab</name>
    <name type="synonym">Neptunus trituberculatus</name>
    <dbReference type="NCBI Taxonomy" id="210409"/>
    <lineage>
        <taxon>Eukaryota</taxon>
        <taxon>Metazoa</taxon>
        <taxon>Ecdysozoa</taxon>
        <taxon>Arthropoda</taxon>
        <taxon>Crustacea</taxon>
        <taxon>Multicrustacea</taxon>
        <taxon>Malacostraca</taxon>
        <taxon>Eumalacostraca</taxon>
        <taxon>Eucarida</taxon>
        <taxon>Decapoda</taxon>
        <taxon>Pleocyemata</taxon>
        <taxon>Brachyura</taxon>
        <taxon>Eubrachyura</taxon>
        <taxon>Portunoidea</taxon>
        <taxon>Portunidae</taxon>
        <taxon>Portuninae</taxon>
        <taxon>Portunus</taxon>
    </lineage>
</organism>
<evidence type="ECO:0000313" key="2">
    <source>
        <dbReference type="EMBL" id="MPC78747.1"/>
    </source>
</evidence>
<dbReference type="EMBL" id="VSRR010049251">
    <property type="protein sequence ID" value="MPC78747.1"/>
    <property type="molecule type" value="Genomic_DNA"/>
</dbReference>
<proteinExistence type="predicted"/>
<reference evidence="2 3" key="1">
    <citation type="submission" date="2019-05" db="EMBL/GenBank/DDBJ databases">
        <title>Another draft genome of Portunus trituberculatus and its Hox gene families provides insights of decapod evolution.</title>
        <authorList>
            <person name="Jeong J.-H."/>
            <person name="Song I."/>
            <person name="Kim S."/>
            <person name="Choi T."/>
            <person name="Kim D."/>
            <person name="Ryu S."/>
            <person name="Kim W."/>
        </authorList>
    </citation>
    <scope>NUCLEOTIDE SEQUENCE [LARGE SCALE GENOMIC DNA]</scope>
    <source>
        <tissue evidence="2">Muscle</tissue>
    </source>
</reference>
<gene>
    <name evidence="2" type="ORF">E2C01_073244</name>
</gene>
<name>A0A5B7IB64_PORTR</name>
<dbReference type="Proteomes" id="UP000324222">
    <property type="component" value="Unassembled WGS sequence"/>
</dbReference>
<feature type="region of interest" description="Disordered" evidence="1">
    <location>
        <begin position="1"/>
        <end position="88"/>
    </location>
</feature>
<feature type="compositionally biased region" description="Gly residues" evidence="1">
    <location>
        <begin position="64"/>
        <end position="77"/>
    </location>
</feature>
<accession>A0A5B7IB64</accession>
<feature type="compositionally biased region" description="Polar residues" evidence="1">
    <location>
        <begin position="27"/>
        <end position="37"/>
    </location>
</feature>
<protein>
    <submittedName>
        <fullName evidence="2">Uncharacterized protein</fullName>
    </submittedName>
</protein>
<keyword evidence="3" id="KW-1185">Reference proteome</keyword>
<evidence type="ECO:0000313" key="3">
    <source>
        <dbReference type="Proteomes" id="UP000324222"/>
    </source>
</evidence>
<dbReference type="AlphaFoldDB" id="A0A5B7IB64"/>